<feature type="signal peptide" evidence="1">
    <location>
        <begin position="1"/>
        <end position="20"/>
    </location>
</feature>
<keyword evidence="1" id="KW-0732">Signal</keyword>
<sequence length="347" mass="39527">MRRARLSLLLVLALSPLVWADRLAVPHVPQRYVVRAGDTLWGIADHFFRDPWRWPGIWNRNLQIRNPDLIYPGDVIVLRYIRGTPYLVDEGPVQALTASPQNTVVLRPAVRSQALASAIPTLDPNVIGPFLQRPLALSRRAFRRLGYVAGAVHRHTFLSPLSRFYARHLGAHPDKTYEIYRRGPALRTRDGEFLAYETKYVGQARLVRPGRLPELEVVSSIREVEAGDRLVPWRHEAPIPYYYPRAPRKRIRARVVAATHDNLNLGTYAAVAIDAGKNAGIRRGYVLRIYSRPRPFYDPVAHETLRGRKQPLGLLMIFRTFAHVSYGIIMQARREIHVGDSVATPQD</sequence>
<feature type="domain" description="LysM" evidence="2">
    <location>
        <begin position="30"/>
        <end position="78"/>
    </location>
</feature>
<dbReference type="InterPro" id="IPR052196">
    <property type="entry name" value="Bact_Kbp"/>
</dbReference>
<feature type="chain" id="PRO_5016900469" evidence="1">
    <location>
        <begin position="21"/>
        <end position="347"/>
    </location>
</feature>
<name>A0A368HG33_9GAMM</name>
<evidence type="ECO:0000256" key="1">
    <source>
        <dbReference type="SAM" id="SignalP"/>
    </source>
</evidence>
<dbReference type="OrthoDB" id="9765158at2"/>
<comment type="caution">
    <text evidence="3">The sequence shown here is derived from an EMBL/GenBank/DDBJ whole genome shotgun (WGS) entry which is preliminary data.</text>
</comment>
<dbReference type="RefSeq" id="WP_083995646.1">
    <property type="nucleotide sequence ID" value="NZ_CP080624.1"/>
</dbReference>
<dbReference type="InterPro" id="IPR018392">
    <property type="entry name" value="LysM"/>
</dbReference>
<evidence type="ECO:0000313" key="4">
    <source>
        <dbReference type="Proteomes" id="UP000253250"/>
    </source>
</evidence>
<evidence type="ECO:0000313" key="3">
    <source>
        <dbReference type="EMBL" id="RCN58352.1"/>
    </source>
</evidence>
<gene>
    <name evidence="3" type="ORF">C4900_00700</name>
</gene>
<proteinExistence type="predicted"/>
<dbReference type="InterPro" id="IPR036779">
    <property type="entry name" value="LysM_dom_sf"/>
</dbReference>
<dbReference type="Pfam" id="PF01476">
    <property type="entry name" value="LysM"/>
    <property type="match status" value="1"/>
</dbReference>
<dbReference type="SUPFAM" id="SSF54106">
    <property type="entry name" value="LysM domain"/>
    <property type="match status" value="1"/>
</dbReference>
<dbReference type="SMART" id="SM00257">
    <property type="entry name" value="LysM"/>
    <property type="match status" value="1"/>
</dbReference>
<organism evidence="3 4">
    <name type="scientific">Acidiferrobacter thiooxydans</name>
    <dbReference type="NCBI Taxonomy" id="163359"/>
    <lineage>
        <taxon>Bacteria</taxon>
        <taxon>Pseudomonadati</taxon>
        <taxon>Pseudomonadota</taxon>
        <taxon>Gammaproteobacteria</taxon>
        <taxon>Acidiferrobacterales</taxon>
        <taxon>Acidiferrobacteraceae</taxon>
        <taxon>Acidiferrobacter</taxon>
    </lineage>
</organism>
<dbReference type="Gene3D" id="3.10.350.10">
    <property type="entry name" value="LysM domain"/>
    <property type="match status" value="1"/>
</dbReference>
<dbReference type="PROSITE" id="PS51782">
    <property type="entry name" value="LYSM"/>
    <property type="match status" value="1"/>
</dbReference>
<dbReference type="AlphaFoldDB" id="A0A368HG33"/>
<dbReference type="PANTHER" id="PTHR34700:SF4">
    <property type="entry name" value="PHAGE-LIKE ELEMENT PBSX PROTEIN XKDP"/>
    <property type="match status" value="1"/>
</dbReference>
<dbReference type="EMBL" id="PSYR01000001">
    <property type="protein sequence ID" value="RCN58352.1"/>
    <property type="molecule type" value="Genomic_DNA"/>
</dbReference>
<protein>
    <submittedName>
        <fullName evidence="3">LysM peptidoglycan-binding domain-containing protein</fullName>
    </submittedName>
</protein>
<dbReference type="CDD" id="cd00118">
    <property type="entry name" value="LysM"/>
    <property type="match status" value="1"/>
</dbReference>
<dbReference type="Proteomes" id="UP000253250">
    <property type="component" value="Unassembled WGS sequence"/>
</dbReference>
<reference evidence="3 4" key="1">
    <citation type="submission" date="2018-02" db="EMBL/GenBank/DDBJ databases">
        <title>Insights into the biology of acidophilic members of the Acidiferrobacteraceae family derived from comparative genomic analyses.</title>
        <authorList>
            <person name="Issotta F."/>
            <person name="Thyssen C."/>
            <person name="Mena C."/>
            <person name="Moya A."/>
            <person name="Bellenberg S."/>
            <person name="Sproer C."/>
            <person name="Covarrubias P.C."/>
            <person name="Sand W."/>
            <person name="Quatrini R."/>
            <person name="Vera M."/>
        </authorList>
    </citation>
    <scope>NUCLEOTIDE SEQUENCE [LARGE SCALE GENOMIC DNA]</scope>
    <source>
        <strain evidence="4">m-1</strain>
    </source>
</reference>
<evidence type="ECO:0000259" key="2">
    <source>
        <dbReference type="PROSITE" id="PS51782"/>
    </source>
</evidence>
<accession>A0A368HG33</accession>
<keyword evidence="4" id="KW-1185">Reference proteome</keyword>
<dbReference type="PANTHER" id="PTHR34700">
    <property type="entry name" value="POTASSIUM BINDING PROTEIN KBP"/>
    <property type="match status" value="1"/>
</dbReference>